<dbReference type="EMBL" id="AACZ04026479">
    <property type="status" value="NOT_ANNOTATED_CDS"/>
    <property type="molecule type" value="Genomic_DNA"/>
</dbReference>
<dbReference type="Ensembl" id="ENSPTRT00000102556.1">
    <property type="protein sequence ID" value="ENSPTRP00000086165.1"/>
    <property type="gene ID" value="ENSPTRG00000050221.1"/>
</dbReference>
<accession>A0A2I3TA73</accession>
<dbReference type="Proteomes" id="UP000002277">
    <property type="component" value="Chromosome X"/>
</dbReference>
<dbReference type="InParanoid" id="A0A2I3TA73"/>
<proteinExistence type="predicted"/>
<evidence type="ECO:0000256" key="1">
    <source>
        <dbReference type="SAM" id="MobiDB-lite"/>
    </source>
</evidence>
<feature type="region of interest" description="Disordered" evidence="1">
    <location>
        <begin position="1"/>
        <end position="35"/>
    </location>
</feature>
<name>A0A2I3TA73_PANTR</name>
<organism evidence="2 3">
    <name type="scientific">Pan troglodytes</name>
    <name type="common">Chimpanzee</name>
    <dbReference type="NCBI Taxonomy" id="9598"/>
    <lineage>
        <taxon>Eukaryota</taxon>
        <taxon>Metazoa</taxon>
        <taxon>Chordata</taxon>
        <taxon>Craniata</taxon>
        <taxon>Vertebrata</taxon>
        <taxon>Euteleostomi</taxon>
        <taxon>Mammalia</taxon>
        <taxon>Eutheria</taxon>
        <taxon>Euarchontoglires</taxon>
        <taxon>Primates</taxon>
        <taxon>Haplorrhini</taxon>
        <taxon>Catarrhini</taxon>
        <taxon>Hominidae</taxon>
        <taxon>Pan</taxon>
    </lineage>
</organism>
<reference evidence="2" key="2">
    <citation type="submission" date="2025-08" db="UniProtKB">
        <authorList>
            <consortium name="Ensembl"/>
        </authorList>
    </citation>
    <scope>IDENTIFICATION</scope>
</reference>
<feature type="compositionally biased region" description="Basic and acidic residues" evidence="1">
    <location>
        <begin position="209"/>
        <end position="237"/>
    </location>
</feature>
<evidence type="ECO:0000313" key="2">
    <source>
        <dbReference type="Ensembl" id="ENSPTRP00000086165.1"/>
    </source>
</evidence>
<reference evidence="2" key="3">
    <citation type="submission" date="2025-09" db="UniProtKB">
        <authorList>
            <consortium name="Ensembl"/>
        </authorList>
    </citation>
    <scope>IDENTIFICATION</scope>
</reference>
<keyword evidence="3" id="KW-1185">Reference proteome</keyword>
<dbReference type="PANTHER" id="PTHR31866">
    <property type="entry name" value="GENE 4779-RELATED"/>
    <property type="match status" value="1"/>
</dbReference>
<feature type="region of interest" description="Disordered" evidence="1">
    <location>
        <begin position="166"/>
        <end position="237"/>
    </location>
</feature>
<dbReference type="InterPro" id="IPR027822">
    <property type="entry name" value="DUF4641"/>
</dbReference>
<evidence type="ECO:0000313" key="3">
    <source>
        <dbReference type="Proteomes" id="UP000002277"/>
    </source>
</evidence>
<feature type="compositionally biased region" description="Basic and acidic residues" evidence="1">
    <location>
        <begin position="59"/>
        <end position="74"/>
    </location>
</feature>
<dbReference type="PANTHER" id="PTHR31866:SF3">
    <property type="match status" value="1"/>
</dbReference>
<feature type="region of interest" description="Disordered" evidence="1">
    <location>
        <begin position="50"/>
        <end position="105"/>
    </location>
</feature>
<dbReference type="Pfam" id="PF15483">
    <property type="entry name" value="DUF4641"/>
    <property type="match status" value="1"/>
</dbReference>
<dbReference type="GeneTree" id="ENSGT00390000015252"/>
<dbReference type="OMA" id="TPAMERP"/>
<protein>
    <submittedName>
        <fullName evidence="2">Uncharacterized protein</fullName>
    </submittedName>
</protein>
<reference evidence="2 3" key="1">
    <citation type="journal article" date="2005" name="Nature">
        <title>Initial sequence of the chimpanzee genome and comparison with the human genome.</title>
        <authorList>
            <consortium name="Chimpanzee sequencing and analysis consortium"/>
        </authorList>
    </citation>
    <scope>NUCLEOTIDE SEQUENCE [LARGE SCALE GENOMIC DNA]</scope>
</reference>
<dbReference type="AlphaFoldDB" id="A0A2I3TA73"/>
<feature type="compositionally biased region" description="Low complexity" evidence="1">
    <location>
        <begin position="81"/>
        <end position="92"/>
    </location>
</feature>
<sequence>GLKRRRSICVDPQQPSEEGLAGLSTQDSDSADESSDLPLIRVIIFTKEGIQAKPRSPKKPADTCRRPSFHHRESYVQVQGPLLTSPPRRLTPAMERPAVGELDTSSLKKMQSMVWGKRGVRPSCSGVAVRGPLPWGTLGRKVAQEKKSLEGAPELALRGAFPAWGQRLSAVPPDPASFPPVSSVGLLGKSARPKEPKHSSPGKKPAGRKTRESQAAAREDNDPNRDEVPRAQFPKEKPQLISLSVSCGECSSGDSTVRTPQVPGTSQPLALSLRRLVWILCFLSGDQQLPVHPPRLERQQQPPGAQGCPQCILLQRKTEDLRGGSKMAE</sequence>
<feature type="region of interest" description="Disordered" evidence="1">
    <location>
        <begin position="116"/>
        <end position="135"/>
    </location>
</feature>